<dbReference type="AlphaFoldDB" id="A0A1I3EH15"/>
<name>A0A1I3EH15_SELRU</name>
<reference evidence="1 2" key="1">
    <citation type="submission" date="2016-10" db="EMBL/GenBank/DDBJ databases">
        <authorList>
            <person name="de Groot N.N."/>
        </authorList>
    </citation>
    <scope>NUCLEOTIDE SEQUENCE [LARGE SCALE GENOMIC DNA]</scope>
    <source>
        <strain evidence="1 2">Z108</strain>
    </source>
</reference>
<evidence type="ECO:0000313" key="1">
    <source>
        <dbReference type="EMBL" id="SFH98256.1"/>
    </source>
</evidence>
<dbReference type="InterPro" id="IPR015424">
    <property type="entry name" value="PyrdxlP-dep_Trfase"/>
</dbReference>
<gene>
    <name evidence="1" type="ORF">SAMN04487861_11039</name>
</gene>
<proteinExistence type="predicted"/>
<sequence>MREDMQELGGYIEFERFDRPMKYADGILLNSGRSCLEYLLRAKNISLIYLPWFCCSSVRDTCLKIGTEVRQYDLGEDWLPCNLEAAEDAYVYIVNFYGQVSAEQILMLKEKYKHIIVDNAQAYFAAPVTGVDTLYTCRKFFGVADGGVLYTDVTLDMDLPLDESFTRMHFLLGRYERTASEFYQEYIDNNKIFASEGIKRMSTLTQNLLHGVDYEKVSEKRTRNFELLNREFAGINKLHIKSTLGGYCYPLLLDEGASIRRRMIKEKIYVPCLWPNVLEDVQAGTWEYELATNVLPLPIDQRYGRTEMEYIVKKIREIL</sequence>
<dbReference type="EMBL" id="FOQK01000010">
    <property type="protein sequence ID" value="SFH98256.1"/>
    <property type="molecule type" value="Genomic_DNA"/>
</dbReference>
<dbReference type="Proteomes" id="UP000183639">
    <property type="component" value="Unassembled WGS sequence"/>
</dbReference>
<dbReference type="RefSeq" id="WP_218150102.1">
    <property type="nucleotide sequence ID" value="NZ_FOQK01000010.1"/>
</dbReference>
<protein>
    <submittedName>
        <fullName evidence="1">dTDP-4-amino-4,6-dideoxygalactose transaminase</fullName>
    </submittedName>
</protein>
<organism evidence="1 2">
    <name type="scientific">Selenomonas ruminantium</name>
    <dbReference type="NCBI Taxonomy" id="971"/>
    <lineage>
        <taxon>Bacteria</taxon>
        <taxon>Bacillati</taxon>
        <taxon>Bacillota</taxon>
        <taxon>Negativicutes</taxon>
        <taxon>Selenomonadales</taxon>
        <taxon>Selenomonadaceae</taxon>
        <taxon>Selenomonas</taxon>
    </lineage>
</organism>
<evidence type="ECO:0000313" key="2">
    <source>
        <dbReference type="Proteomes" id="UP000183639"/>
    </source>
</evidence>
<dbReference type="SUPFAM" id="SSF53383">
    <property type="entry name" value="PLP-dependent transferases"/>
    <property type="match status" value="1"/>
</dbReference>
<accession>A0A1I3EH15</accession>